<feature type="compositionally biased region" description="Basic residues" evidence="1">
    <location>
        <begin position="515"/>
        <end position="535"/>
    </location>
</feature>
<accession>A0A6A2XFR9</accession>
<evidence type="ECO:0000313" key="4">
    <source>
        <dbReference type="EMBL" id="KAE8674238.1"/>
    </source>
</evidence>
<evidence type="ECO:0000256" key="1">
    <source>
        <dbReference type="SAM" id="MobiDB-lite"/>
    </source>
</evidence>
<name>A0A6A2XFR9_HIBSY</name>
<feature type="transmembrane region" description="Helical" evidence="2">
    <location>
        <begin position="275"/>
        <end position="298"/>
    </location>
</feature>
<organism evidence="4 5">
    <name type="scientific">Hibiscus syriacus</name>
    <name type="common">Rose of Sharon</name>
    <dbReference type="NCBI Taxonomy" id="106335"/>
    <lineage>
        <taxon>Eukaryota</taxon>
        <taxon>Viridiplantae</taxon>
        <taxon>Streptophyta</taxon>
        <taxon>Embryophyta</taxon>
        <taxon>Tracheophyta</taxon>
        <taxon>Spermatophyta</taxon>
        <taxon>Magnoliopsida</taxon>
        <taxon>eudicotyledons</taxon>
        <taxon>Gunneridae</taxon>
        <taxon>Pentapetalae</taxon>
        <taxon>rosids</taxon>
        <taxon>malvids</taxon>
        <taxon>Malvales</taxon>
        <taxon>Malvaceae</taxon>
        <taxon>Malvoideae</taxon>
        <taxon>Hibiscus</taxon>
    </lineage>
</organism>
<comment type="caution">
    <text evidence="4">The sequence shown here is derived from an EMBL/GenBank/DDBJ whole genome shotgun (WGS) entry which is preliminary data.</text>
</comment>
<dbReference type="InterPro" id="IPR026960">
    <property type="entry name" value="RVT-Znf"/>
</dbReference>
<feature type="region of interest" description="Disordered" evidence="1">
    <location>
        <begin position="338"/>
        <end position="405"/>
    </location>
</feature>
<dbReference type="Pfam" id="PF13966">
    <property type="entry name" value="zf-RVT"/>
    <property type="match status" value="1"/>
</dbReference>
<feature type="region of interest" description="Disordered" evidence="1">
    <location>
        <begin position="446"/>
        <end position="543"/>
    </location>
</feature>
<gene>
    <name evidence="4" type="ORF">F3Y22_tig00111769pilonHSYRG00648</name>
</gene>
<evidence type="ECO:0000313" key="5">
    <source>
        <dbReference type="Proteomes" id="UP000436088"/>
    </source>
</evidence>
<feature type="domain" description="Reverse transcriptase zinc-binding" evidence="3">
    <location>
        <begin position="207"/>
        <end position="273"/>
    </location>
</feature>
<feature type="compositionally biased region" description="Polar residues" evidence="1">
    <location>
        <begin position="366"/>
        <end position="380"/>
    </location>
</feature>
<protein>
    <recommendedName>
        <fullName evidence="3">Reverse transcriptase zinc-binding domain-containing protein</fullName>
    </recommendedName>
</protein>
<keyword evidence="2" id="KW-1133">Transmembrane helix</keyword>
<sequence>MVQDEWKTTRGTVLDKIATVRVALEDWQRDKTSLSRTLIKELKGLVNAGLQQNPSPAHIYPRKAPGIDGLSASFFLLHYDLIGRDIINLCMQLLNGSLGMSMVIKTVMVLIPKVEDPQLIKQLRNISLCTVVYKIVSKVLEMVSIMRRCWWSIRILERGWPLVDWKTMCMPKNVGGMGFRDMRSFNLALLGKPGYMWFNRVFDLQDPPSKAWKIIVKLLVLPKIKIFAWRMASDAIHVHKCLKAVGLSNGICPMCESDEESVIRAIRSCPRSQEALRLAGFLAWIFSIVPAMIPFFGYRHHCHDLSSVDVNSLVDLVPTASVIERLKEEEIQCKEMNDGSLLPLNGNTEENGKETTENDGGDMKNWMSSVQLWNSDSNNVDPDKKSNTVPELKPNNGGGRIGSGSSLYAQQNQIKFQTKSHNRHEDQQHQQQNLLRHFNSLEAHKVRPFQQQTTPRKPPSQPEEAIEETQELKEVEGEGTQGEELGFEEIPIFKTEVARTKSDVEPVSGVVPTKLSKKMRKSTSLHSRISRKKTSWKHDGRQP</sequence>
<dbReference type="AlphaFoldDB" id="A0A6A2XFR9"/>
<evidence type="ECO:0000256" key="2">
    <source>
        <dbReference type="SAM" id="Phobius"/>
    </source>
</evidence>
<keyword evidence="2" id="KW-0812">Transmembrane</keyword>
<keyword evidence="2" id="KW-0472">Membrane</keyword>
<dbReference type="EMBL" id="VEPZ02001421">
    <property type="protein sequence ID" value="KAE8674238.1"/>
    <property type="molecule type" value="Genomic_DNA"/>
</dbReference>
<evidence type="ECO:0000259" key="3">
    <source>
        <dbReference type="Pfam" id="PF13966"/>
    </source>
</evidence>
<keyword evidence="5" id="KW-1185">Reference proteome</keyword>
<reference evidence="4" key="1">
    <citation type="submission" date="2019-09" db="EMBL/GenBank/DDBJ databases">
        <title>Draft genome information of white flower Hibiscus syriacus.</title>
        <authorList>
            <person name="Kim Y.-M."/>
        </authorList>
    </citation>
    <scope>NUCLEOTIDE SEQUENCE [LARGE SCALE GENOMIC DNA]</scope>
    <source>
        <strain evidence="4">YM2019G1</strain>
    </source>
</reference>
<proteinExistence type="predicted"/>
<dbReference type="Proteomes" id="UP000436088">
    <property type="component" value="Unassembled WGS sequence"/>
</dbReference>